<feature type="signal peptide" evidence="1">
    <location>
        <begin position="1"/>
        <end position="24"/>
    </location>
</feature>
<proteinExistence type="predicted"/>
<reference evidence="2 3" key="1">
    <citation type="submission" date="2023-02" db="EMBL/GenBank/DDBJ databases">
        <title>Genome sequence of Sphingomonas naphthae.</title>
        <authorList>
            <person name="Kim S."/>
            <person name="Heo J."/>
            <person name="Kwon S.-W."/>
        </authorList>
    </citation>
    <scope>NUCLEOTIDE SEQUENCE [LARGE SCALE GENOMIC DNA]</scope>
    <source>
        <strain evidence="2 3">KACC 18716</strain>
    </source>
</reference>
<evidence type="ECO:0000256" key="1">
    <source>
        <dbReference type="SAM" id="SignalP"/>
    </source>
</evidence>
<sequence length="290" mass="30937">MSGWRIAGLALAALLTSTALPVPAQPAPGQPAPDQRAIDEAMRRGVTMFWYDRAAWVTTDDLVAKVSADRLRDLGGWVVTPRDDGGYHVDYIGQGEAADRVIYAADVTGRDVRNAIVHPKGTEPRLTGMAAAMALALVTARGEMARHADWRPCTPAMFNTIVLPPGRDGTTSVYFLSAQTDTGRYPFGGHYKVDVAADGRIVGARGFTNSCITLAKGGKPAALVVTHLLDPQPTEVHVFQQFALGVPLMVGIVPGNDLWRVENGRITHVDLGKRAPSKVSARRPAPSVAG</sequence>
<evidence type="ECO:0000313" key="3">
    <source>
        <dbReference type="Proteomes" id="UP001220395"/>
    </source>
</evidence>
<name>A0ABY7TMA2_9SPHN</name>
<accession>A0ABY7TMA2</accession>
<dbReference type="EMBL" id="CP117411">
    <property type="protein sequence ID" value="WCT74085.1"/>
    <property type="molecule type" value="Genomic_DNA"/>
</dbReference>
<organism evidence="2 3">
    <name type="scientific">Sphingomonas naphthae</name>
    <dbReference type="NCBI Taxonomy" id="1813468"/>
    <lineage>
        <taxon>Bacteria</taxon>
        <taxon>Pseudomonadati</taxon>
        <taxon>Pseudomonadota</taxon>
        <taxon>Alphaproteobacteria</taxon>
        <taxon>Sphingomonadales</taxon>
        <taxon>Sphingomonadaceae</taxon>
        <taxon>Sphingomonas</taxon>
    </lineage>
</organism>
<evidence type="ECO:0000313" key="2">
    <source>
        <dbReference type="EMBL" id="WCT74085.1"/>
    </source>
</evidence>
<dbReference type="Proteomes" id="UP001220395">
    <property type="component" value="Chromosome"/>
</dbReference>
<gene>
    <name evidence="2" type="ORF">PQ455_02310</name>
</gene>
<keyword evidence="3" id="KW-1185">Reference proteome</keyword>
<dbReference type="RefSeq" id="WP_273688837.1">
    <property type="nucleotide sequence ID" value="NZ_CP117411.1"/>
</dbReference>
<feature type="chain" id="PRO_5047116239" evidence="1">
    <location>
        <begin position="25"/>
        <end position="290"/>
    </location>
</feature>
<keyword evidence="1" id="KW-0732">Signal</keyword>
<protein>
    <submittedName>
        <fullName evidence="2">Uncharacterized protein</fullName>
    </submittedName>
</protein>